<dbReference type="HOGENOM" id="CLU_015846_3_0_1"/>
<dbReference type="PANTHER" id="PTHR13693">
    <property type="entry name" value="CLASS II AMINOTRANSFERASE/8-AMINO-7-OXONONANOATE SYNTHASE"/>
    <property type="match status" value="1"/>
</dbReference>
<evidence type="ECO:0000313" key="7">
    <source>
        <dbReference type="Proteomes" id="UP000007115"/>
    </source>
</evidence>
<accession>G9MSI1</accession>
<dbReference type="InterPro" id="IPR015422">
    <property type="entry name" value="PyrdxlP-dep_Trfase_small"/>
</dbReference>
<dbReference type="Proteomes" id="UP000007115">
    <property type="component" value="Unassembled WGS sequence"/>
</dbReference>
<evidence type="ECO:0000256" key="1">
    <source>
        <dbReference type="ARBA" id="ARBA00001933"/>
    </source>
</evidence>
<dbReference type="InterPro" id="IPR015421">
    <property type="entry name" value="PyrdxlP-dep_Trfase_major"/>
</dbReference>
<dbReference type="Gene3D" id="3.40.640.10">
    <property type="entry name" value="Type I PLP-dependent aspartate aminotransferase-like (Major domain)"/>
    <property type="match status" value="1"/>
</dbReference>
<keyword evidence="3" id="KW-0808">Transferase</keyword>
<dbReference type="PANTHER" id="PTHR13693:SF77">
    <property type="entry name" value="8-AMINO-7-OXONONANOATE SYNTHASE"/>
    <property type="match status" value="1"/>
</dbReference>
<evidence type="ECO:0000256" key="2">
    <source>
        <dbReference type="ARBA" id="ARBA00010008"/>
    </source>
</evidence>
<dbReference type="eggNOG" id="KOG1360">
    <property type="taxonomic scope" value="Eukaryota"/>
</dbReference>
<dbReference type="InterPro" id="IPR015424">
    <property type="entry name" value="PyrdxlP-dep_Trfase"/>
</dbReference>
<gene>
    <name evidence="6" type="ORF">TRIVIDRAFT_191580</name>
</gene>
<dbReference type="AlphaFoldDB" id="G9MSI1"/>
<dbReference type="OMA" id="FSMDGDQ"/>
<dbReference type="InParanoid" id="G9MSI1"/>
<dbReference type="VEuPathDB" id="FungiDB:TRIVIDRAFT_191580"/>
<comment type="cofactor">
    <cofactor evidence="1">
        <name>pyridoxal 5'-phosphate</name>
        <dbReference type="ChEBI" id="CHEBI:597326"/>
    </cofactor>
</comment>
<keyword evidence="4" id="KW-0663">Pyridoxal phosphate</keyword>
<dbReference type="InterPro" id="IPR004839">
    <property type="entry name" value="Aminotransferase_I/II_large"/>
</dbReference>
<dbReference type="STRING" id="413071.G9MSI1"/>
<evidence type="ECO:0000256" key="3">
    <source>
        <dbReference type="ARBA" id="ARBA00022679"/>
    </source>
</evidence>
<dbReference type="InterPro" id="IPR050087">
    <property type="entry name" value="AON_synthase_class-II"/>
</dbReference>
<dbReference type="GO" id="GO:0009102">
    <property type="term" value="P:biotin biosynthetic process"/>
    <property type="evidence" value="ECO:0007669"/>
    <property type="project" value="TreeGrafter"/>
</dbReference>
<evidence type="ECO:0000259" key="5">
    <source>
        <dbReference type="Pfam" id="PF00155"/>
    </source>
</evidence>
<name>G9MSI1_HYPVG</name>
<dbReference type="RefSeq" id="XP_013957185.1">
    <property type="nucleotide sequence ID" value="XM_014101710.1"/>
</dbReference>
<feature type="domain" description="Aminotransferase class I/classII large" evidence="5">
    <location>
        <begin position="46"/>
        <end position="247"/>
    </location>
</feature>
<dbReference type="EMBL" id="ABDF02000006">
    <property type="protein sequence ID" value="EHK22985.1"/>
    <property type="molecule type" value="Genomic_DNA"/>
</dbReference>
<dbReference type="OrthoDB" id="2382073at2759"/>
<reference evidence="6 7" key="1">
    <citation type="journal article" date="2011" name="Genome Biol.">
        <title>Comparative genome sequence analysis underscores mycoparasitism as the ancestral life style of Trichoderma.</title>
        <authorList>
            <person name="Kubicek C.P."/>
            <person name="Herrera-Estrella A."/>
            <person name="Seidl-Seiboth V."/>
            <person name="Martinez D.A."/>
            <person name="Druzhinina I.S."/>
            <person name="Thon M."/>
            <person name="Zeilinger S."/>
            <person name="Casas-Flores S."/>
            <person name="Horwitz B.A."/>
            <person name="Mukherjee P.K."/>
            <person name="Mukherjee M."/>
            <person name="Kredics L."/>
            <person name="Alcaraz L.D."/>
            <person name="Aerts A."/>
            <person name="Antal Z."/>
            <person name="Atanasova L."/>
            <person name="Cervantes-Badillo M.G."/>
            <person name="Challacombe J."/>
            <person name="Chertkov O."/>
            <person name="McCluskey K."/>
            <person name="Coulpier F."/>
            <person name="Deshpande N."/>
            <person name="von Doehren H."/>
            <person name="Ebbole D.J."/>
            <person name="Esquivel-Naranjo E.U."/>
            <person name="Fekete E."/>
            <person name="Flipphi M."/>
            <person name="Glaser F."/>
            <person name="Gomez-Rodriguez E.Y."/>
            <person name="Gruber S."/>
            <person name="Han C."/>
            <person name="Henrissat B."/>
            <person name="Hermosa R."/>
            <person name="Hernandez-Onate M."/>
            <person name="Karaffa L."/>
            <person name="Kosti I."/>
            <person name="Le Crom S."/>
            <person name="Lindquist E."/>
            <person name="Lucas S."/>
            <person name="Luebeck M."/>
            <person name="Luebeck P.S."/>
            <person name="Margeot A."/>
            <person name="Metz B."/>
            <person name="Misra M."/>
            <person name="Nevalainen H."/>
            <person name="Omann M."/>
            <person name="Packer N."/>
            <person name="Perrone G."/>
            <person name="Uresti-Rivera E.E."/>
            <person name="Salamov A."/>
            <person name="Schmoll M."/>
            <person name="Seiboth B."/>
            <person name="Shapiro H."/>
            <person name="Sukno S."/>
            <person name="Tamayo-Ramos J.A."/>
            <person name="Tisch D."/>
            <person name="Wiest A."/>
            <person name="Wilkinson H.H."/>
            <person name="Zhang M."/>
            <person name="Coutinho P.M."/>
            <person name="Kenerley C.M."/>
            <person name="Monte E."/>
            <person name="Baker S.E."/>
            <person name="Grigoriev I.V."/>
        </authorList>
    </citation>
    <scope>NUCLEOTIDE SEQUENCE [LARGE SCALE GENOMIC DNA]</scope>
    <source>
        <strain evidence="7">Gv29-8 / FGSC 10586</strain>
    </source>
</reference>
<comment type="similarity">
    <text evidence="2">Belongs to the class-II pyridoxal-phosphate-dependent aminotransferase family. BioF subfamily.</text>
</comment>
<protein>
    <recommendedName>
        <fullName evidence="5">Aminotransferase class I/classII large domain-containing protein</fullName>
    </recommendedName>
</protein>
<dbReference type="GO" id="GO:0030170">
    <property type="term" value="F:pyridoxal phosphate binding"/>
    <property type="evidence" value="ECO:0007669"/>
    <property type="project" value="InterPro"/>
</dbReference>
<dbReference type="Gene3D" id="3.90.1150.10">
    <property type="entry name" value="Aspartate Aminotransferase, domain 1"/>
    <property type="match status" value="1"/>
</dbReference>
<proteinExistence type="inferred from homology"/>
<dbReference type="GeneID" id="25789542"/>
<evidence type="ECO:0000313" key="6">
    <source>
        <dbReference type="EMBL" id="EHK22985.1"/>
    </source>
</evidence>
<comment type="caution">
    <text evidence="6">The sequence shown here is derived from an EMBL/GenBank/DDBJ whole genome shotgun (WGS) entry which is preliminary data.</text>
</comment>
<organism evidence="6 7">
    <name type="scientific">Hypocrea virens (strain Gv29-8 / FGSC 10586)</name>
    <name type="common">Gliocladium virens</name>
    <name type="synonym">Trichoderma virens</name>
    <dbReference type="NCBI Taxonomy" id="413071"/>
    <lineage>
        <taxon>Eukaryota</taxon>
        <taxon>Fungi</taxon>
        <taxon>Dikarya</taxon>
        <taxon>Ascomycota</taxon>
        <taxon>Pezizomycotina</taxon>
        <taxon>Sordariomycetes</taxon>
        <taxon>Hypocreomycetidae</taxon>
        <taxon>Hypocreales</taxon>
        <taxon>Hypocreaceae</taxon>
        <taxon>Trichoderma</taxon>
    </lineage>
</organism>
<keyword evidence="7" id="KW-1185">Reference proteome</keyword>
<dbReference type="Pfam" id="PF00155">
    <property type="entry name" value="Aminotran_1_2"/>
    <property type="match status" value="1"/>
</dbReference>
<dbReference type="SUPFAM" id="SSF53383">
    <property type="entry name" value="PLP-dependent transferases"/>
    <property type="match status" value="1"/>
</dbReference>
<evidence type="ECO:0000256" key="4">
    <source>
        <dbReference type="ARBA" id="ARBA00022898"/>
    </source>
</evidence>
<sequence>MRRCVGSEVSTSVLVMEKWDMSKVAKLTFSSRKLCGGRLTRCNDGNSTYIEQLEKEITQFHGAETAHIANSGCVGNLAAYSTIPLARDVIVYDELIHASIHDGLKNSVARSQHSFRHNDVDSFSEVLLLVLKSEPQILNGTRLLIASIESVYSMDGDICPLQELIDTAKEILPAQNTVFIIDEAYGTGILGPKGSGLLCELGLEKEVAIRIYTFPKALGSVGAAILVNYTVKMMLMNNARALMFTGVPSFPMLASIRAAYTLLKRGQTIEARDEVPAIVAQIVPVWTHTGHSLCLTFHVNQAGFSGHPVIYPIVPKGQERVRLIFQPSRTDEEVESFADCICAWVKMLEIGEENDRGRLPTTTQQAYAQMKAEKNASPQ</sequence>
<dbReference type="GO" id="GO:0016740">
    <property type="term" value="F:transferase activity"/>
    <property type="evidence" value="ECO:0007669"/>
    <property type="project" value="UniProtKB-KW"/>
</dbReference>